<keyword evidence="3" id="KW-1185">Reference proteome</keyword>
<evidence type="ECO:0000313" key="3">
    <source>
        <dbReference type="Proteomes" id="UP000249789"/>
    </source>
</evidence>
<reference evidence="2 3" key="1">
    <citation type="submission" date="2018-02" db="EMBL/GenBank/DDBJ databases">
        <title>The genomes of Aspergillus section Nigri reveals drivers in fungal speciation.</title>
        <authorList>
            <consortium name="DOE Joint Genome Institute"/>
            <person name="Vesth T.C."/>
            <person name="Nybo J."/>
            <person name="Theobald S."/>
            <person name="Brandl J."/>
            <person name="Frisvad J.C."/>
            <person name="Nielsen K.F."/>
            <person name="Lyhne E.K."/>
            <person name="Kogle M.E."/>
            <person name="Kuo A."/>
            <person name="Riley R."/>
            <person name="Clum A."/>
            <person name="Nolan M."/>
            <person name="Lipzen A."/>
            <person name="Salamov A."/>
            <person name="Henrissat B."/>
            <person name="Wiebenga A."/>
            <person name="De vries R.P."/>
            <person name="Grigoriev I.V."/>
            <person name="Mortensen U.H."/>
            <person name="Andersen M.R."/>
            <person name="Baker S.E."/>
        </authorList>
    </citation>
    <scope>NUCLEOTIDE SEQUENCE [LARGE SCALE GENOMIC DNA]</scope>
    <source>
        <strain evidence="2 3">CBS 313.89</strain>
    </source>
</reference>
<gene>
    <name evidence="2" type="ORF">BO72DRAFT_39817</name>
</gene>
<accession>A0A8G1RBV8</accession>
<feature type="region of interest" description="Disordered" evidence="1">
    <location>
        <begin position="32"/>
        <end position="57"/>
    </location>
</feature>
<protein>
    <submittedName>
        <fullName evidence="2">Uncharacterized protein</fullName>
    </submittedName>
</protein>
<evidence type="ECO:0000313" key="2">
    <source>
        <dbReference type="EMBL" id="RAK70912.1"/>
    </source>
</evidence>
<dbReference type="AlphaFoldDB" id="A0A8G1RBV8"/>
<dbReference type="Proteomes" id="UP000249789">
    <property type="component" value="Unassembled WGS sequence"/>
</dbReference>
<sequence>MLEIHTLFECRRMGRVAAVCIFRAAAAIAGNPDRAGRLCDDDDDDDDDNADDNGTMLKAPSDISTAYCSRQWVYNLLRFEVQKSDALQYIEPARRENRVKGEENKGGKDE</sequence>
<feature type="compositionally biased region" description="Acidic residues" evidence="1">
    <location>
        <begin position="40"/>
        <end position="51"/>
    </location>
</feature>
<dbReference type="RefSeq" id="XP_040794924.1">
    <property type="nucleotide sequence ID" value="XM_040942079.1"/>
</dbReference>
<organism evidence="2 3">
    <name type="scientific">Aspergillus fijiensis CBS 313.89</name>
    <dbReference type="NCBI Taxonomy" id="1448319"/>
    <lineage>
        <taxon>Eukaryota</taxon>
        <taxon>Fungi</taxon>
        <taxon>Dikarya</taxon>
        <taxon>Ascomycota</taxon>
        <taxon>Pezizomycotina</taxon>
        <taxon>Eurotiomycetes</taxon>
        <taxon>Eurotiomycetidae</taxon>
        <taxon>Eurotiales</taxon>
        <taxon>Aspergillaceae</taxon>
        <taxon>Aspergillus</taxon>
    </lineage>
</organism>
<proteinExistence type="predicted"/>
<evidence type="ECO:0000256" key="1">
    <source>
        <dbReference type="SAM" id="MobiDB-lite"/>
    </source>
</evidence>
<dbReference type="VEuPathDB" id="FungiDB:BO72DRAFT_39817"/>
<dbReference type="EMBL" id="KZ824746">
    <property type="protein sequence ID" value="RAK70912.1"/>
    <property type="molecule type" value="Genomic_DNA"/>
</dbReference>
<name>A0A8G1RBV8_9EURO</name>
<dbReference type="GeneID" id="63859412"/>